<gene>
    <name evidence="1" type="ORF">SAMN02910344_02323</name>
</gene>
<dbReference type="OrthoDB" id="2664633at2"/>
<reference evidence="1 2" key="1">
    <citation type="submission" date="2016-10" db="EMBL/GenBank/DDBJ databases">
        <authorList>
            <person name="Varghese N."/>
            <person name="Submissions S."/>
        </authorList>
    </citation>
    <scope>NUCLEOTIDE SEQUENCE [LARGE SCALE GENOMIC DNA]</scope>
    <source>
        <strain evidence="1 2">DSM 1361</strain>
    </source>
</reference>
<keyword evidence="2" id="KW-1185">Reference proteome</keyword>
<dbReference type="EMBL" id="FOXF01000086">
    <property type="protein sequence ID" value="SFP79757.1"/>
    <property type="molecule type" value="Genomic_DNA"/>
</dbReference>
<evidence type="ECO:0000313" key="2">
    <source>
        <dbReference type="Proteomes" id="UP000243745"/>
    </source>
</evidence>
<organism evidence="1 2">
    <name type="scientific">Ruminobacter amylophilus</name>
    <dbReference type="NCBI Taxonomy" id="867"/>
    <lineage>
        <taxon>Bacteria</taxon>
        <taxon>Pseudomonadati</taxon>
        <taxon>Pseudomonadota</taxon>
        <taxon>Gammaproteobacteria</taxon>
        <taxon>Aeromonadales</taxon>
        <taxon>Succinivibrionaceae</taxon>
        <taxon>Ruminobacter</taxon>
    </lineage>
</organism>
<protein>
    <submittedName>
        <fullName evidence="1">Uncharacterized protein</fullName>
    </submittedName>
</protein>
<dbReference type="RefSeq" id="WP_093143907.1">
    <property type="nucleotide sequence ID" value="NZ_FOXF01000086.1"/>
</dbReference>
<dbReference type="Proteomes" id="UP000243745">
    <property type="component" value="Unassembled WGS sequence"/>
</dbReference>
<evidence type="ECO:0000313" key="1">
    <source>
        <dbReference type="EMBL" id="SFP79757.1"/>
    </source>
</evidence>
<name>A0A662ZKH5_9GAMM</name>
<dbReference type="AlphaFoldDB" id="A0A662ZKH5"/>
<proteinExistence type="predicted"/>
<sequence length="331" mass="38484">MNVSIIDQAYNAGAEFSQKGILTIDVINDFRTDYFHKFCNQIRPVIKKRLQEEKDPFDTIPHFRESHRNEIIRNTIDNALLDNNISPLSSASDVELSLQMSFIKGYLEHRQISDNNNKPYIFELHIRGGDLQISGWIYSLMHNYPLEDKLHQCLGHPSTFRLQAVFTSQNSDLAEDGWVTMNKNGKWCKFEIKDESYFGKKIVIGGGYEFVQHFADSSTHEAHHLIPKKLLIITGILKVSEGPSIRMEKKDHQLTRSYKRRDMLKNDFFRKQQEYLEALNIREAVEMEIADIQAKFGSKYDDAIREVRKYITKLEKQLKNHNGGINEKANS</sequence>
<accession>A0A662ZKH5</accession>